<proteinExistence type="predicted"/>
<organism evidence="1 2">
    <name type="scientific">Gluconobacter cerevisiae</name>
    <dbReference type="NCBI Taxonomy" id="1379734"/>
    <lineage>
        <taxon>Bacteria</taxon>
        <taxon>Pseudomonadati</taxon>
        <taxon>Pseudomonadota</taxon>
        <taxon>Alphaproteobacteria</taxon>
        <taxon>Acetobacterales</taxon>
        <taxon>Acetobacteraceae</taxon>
        <taxon>Gluconobacter</taxon>
    </lineage>
</organism>
<accession>A0ABR9YHR2</accession>
<reference evidence="1" key="2">
    <citation type="submission" date="2020-11" db="EMBL/GenBank/DDBJ databases">
        <title>Description of novel Gluconobacter species.</title>
        <authorList>
            <person name="Cleenwerck I."/>
            <person name="Cnockaert M."/>
            <person name="Borremans W."/>
            <person name="Wieme A.D."/>
            <person name="De Vuyst L."/>
            <person name="Vandamme P."/>
        </authorList>
    </citation>
    <scope>NUCLEOTIDE SEQUENCE</scope>
    <source>
        <strain evidence="1">LMG 27748</strain>
    </source>
</reference>
<dbReference type="RefSeq" id="WP_194255946.1">
    <property type="nucleotide sequence ID" value="NZ_JABCQO010000012.1"/>
</dbReference>
<keyword evidence="2" id="KW-1185">Reference proteome</keyword>
<reference evidence="1" key="1">
    <citation type="submission" date="2020-04" db="EMBL/GenBank/DDBJ databases">
        <authorList>
            <person name="Sombolestani A."/>
        </authorList>
    </citation>
    <scope>NUCLEOTIDE SEQUENCE</scope>
    <source>
        <strain evidence="1">LMG 27748</strain>
    </source>
</reference>
<evidence type="ECO:0000313" key="1">
    <source>
        <dbReference type="EMBL" id="MBF0877625.1"/>
    </source>
</evidence>
<comment type="caution">
    <text evidence="1">The sequence shown here is derived from an EMBL/GenBank/DDBJ whole genome shotgun (WGS) entry which is preliminary data.</text>
</comment>
<dbReference type="Proteomes" id="UP000630952">
    <property type="component" value="Unassembled WGS sequence"/>
</dbReference>
<sequence length="87" mass="9618">MDINIISENVPTSFDLVCSKCDWSGVGTIEIPKNIKEMSVGGKITFENAKCPKCKDGDIYGVSGKYKRNDVTNHMDRIGDYESAPEL</sequence>
<evidence type="ECO:0000313" key="2">
    <source>
        <dbReference type="Proteomes" id="UP000630952"/>
    </source>
</evidence>
<name>A0ABR9YHR2_9PROT</name>
<gene>
    <name evidence="1" type="ORF">HKD21_12320</name>
</gene>
<dbReference type="EMBL" id="JABCQO010000012">
    <property type="protein sequence ID" value="MBF0877625.1"/>
    <property type="molecule type" value="Genomic_DNA"/>
</dbReference>
<protein>
    <submittedName>
        <fullName evidence="1">Uncharacterized protein</fullName>
    </submittedName>
</protein>